<accession>A0AA38R382</accession>
<gene>
    <name evidence="2" type="ORF">NKR19_g8763</name>
</gene>
<reference evidence="2" key="1">
    <citation type="submission" date="2022-07" db="EMBL/GenBank/DDBJ databases">
        <title>Fungi with potential for degradation of polypropylene.</title>
        <authorList>
            <person name="Gostincar C."/>
        </authorList>
    </citation>
    <scope>NUCLEOTIDE SEQUENCE</scope>
    <source>
        <strain evidence="2">EXF-13287</strain>
    </source>
</reference>
<proteinExistence type="predicted"/>
<evidence type="ECO:0000259" key="1">
    <source>
        <dbReference type="Pfam" id="PF20150"/>
    </source>
</evidence>
<dbReference type="Pfam" id="PF20150">
    <property type="entry name" value="2EXR"/>
    <property type="match status" value="1"/>
</dbReference>
<evidence type="ECO:0000313" key="2">
    <source>
        <dbReference type="EMBL" id="KAJ9134210.1"/>
    </source>
</evidence>
<feature type="domain" description="2EXR" evidence="1">
    <location>
        <begin position="8"/>
        <end position="75"/>
    </location>
</feature>
<sequence>MAQVSETFECFQELPTELRLQIWAHYFDKPRIHINKNTLPQLNCLHILDAETNRLLSSKQLAAGILINREAYQVFRETLEVVSMAEIYEPSSGVVRRSLATINVADVPEEAIPPENETADIPPRLSQLLSELEEDDRKSAPSTLVVNWNRDLIYLWEAPPSFRMLLQGKWAPRARRVALVIKQKPASEWEFDPAYWRDDLLMREKVDCPTTLRQVILVLAWSGGDDKPEHHDGQERDEYGFAPFGVLESLVGAEEYAQITRHFAGVAQVIREAFPHLDRPEGIRWAVDIAYAGIRNAKYTRRLM</sequence>
<protein>
    <recommendedName>
        <fullName evidence="1">2EXR domain-containing protein</fullName>
    </recommendedName>
</protein>
<dbReference type="EMBL" id="JANBVN010000187">
    <property type="protein sequence ID" value="KAJ9134210.1"/>
    <property type="molecule type" value="Genomic_DNA"/>
</dbReference>
<dbReference type="InterPro" id="IPR045518">
    <property type="entry name" value="2EXR"/>
</dbReference>
<comment type="caution">
    <text evidence="2">The sequence shown here is derived from an EMBL/GenBank/DDBJ whole genome shotgun (WGS) entry which is preliminary data.</text>
</comment>
<name>A0AA38R382_9PEZI</name>
<dbReference type="Proteomes" id="UP001174691">
    <property type="component" value="Unassembled WGS sequence"/>
</dbReference>
<keyword evidence="3" id="KW-1185">Reference proteome</keyword>
<organism evidence="2 3">
    <name type="scientific">Coniochaeta hoffmannii</name>
    <dbReference type="NCBI Taxonomy" id="91930"/>
    <lineage>
        <taxon>Eukaryota</taxon>
        <taxon>Fungi</taxon>
        <taxon>Dikarya</taxon>
        <taxon>Ascomycota</taxon>
        <taxon>Pezizomycotina</taxon>
        <taxon>Sordariomycetes</taxon>
        <taxon>Sordariomycetidae</taxon>
        <taxon>Coniochaetales</taxon>
        <taxon>Coniochaetaceae</taxon>
        <taxon>Coniochaeta</taxon>
    </lineage>
</organism>
<dbReference type="AlphaFoldDB" id="A0AA38R382"/>
<evidence type="ECO:0000313" key="3">
    <source>
        <dbReference type="Proteomes" id="UP001174691"/>
    </source>
</evidence>